<proteinExistence type="predicted"/>
<dbReference type="InParanoid" id="A0A166BG62"/>
<dbReference type="EMBL" id="KV425898">
    <property type="protein sequence ID" value="KZW00770.1"/>
    <property type="molecule type" value="Genomic_DNA"/>
</dbReference>
<reference evidence="2 3" key="1">
    <citation type="journal article" date="2016" name="Mol. Biol. Evol.">
        <title>Comparative Genomics of Early-Diverging Mushroom-Forming Fungi Provides Insights into the Origins of Lignocellulose Decay Capabilities.</title>
        <authorList>
            <person name="Nagy L.G."/>
            <person name="Riley R."/>
            <person name="Tritt A."/>
            <person name="Adam C."/>
            <person name="Daum C."/>
            <person name="Floudas D."/>
            <person name="Sun H."/>
            <person name="Yadav J.S."/>
            <person name="Pangilinan J."/>
            <person name="Larsson K.H."/>
            <person name="Matsuura K."/>
            <person name="Barry K."/>
            <person name="Labutti K."/>
            <person name="Kuo R."/>
            <person name="Ohm R.A."/>
            <person name="Bhattacharya S.S."/>
            <person name="Shirouzu T."/>
            <person name="Yoshinaga Y."/>
            <person name="Martin F.M."/>
            <person name="Grigoriev I.V."/>
            <person name="Hibbett D.S."/>
        </authorList>
    </citation>
    <scope>NUCLEOTIDE SEQUENCE [LARGE SCALE GENOMIC DNA]</scope>
    <source>
        <strain evidence="2 3">HHB12029</strain>
    </source>
</reference>
<organism evidence="2 3">
    <name type="scientific">Exidia glandulosa HHB12029</name>
    <dbReference type="NCBI Taxonomy" id="1314781"/>
    <lineage>
        <taxon>Eukaryota</taxon>
        <taxon>Fungi</taxon>
        <taxon>Dikarya</taxon>
        <taxon>Basidiomycota</taxon>
        <taxon>Agaricomycotina</taxon>
        <taxon>Agaricomycetes</taxon>
        <taxon>Auriculariales</taxon>
        <taxon>Exidiaceae</taxon>
        <taxon>Exidia</taxon>
    </lineage>
</organism>
<dbReference type="AlphaFoldDB" id="A0A166BG62"/>
<protein>
    <submittedName>
        <fullName evidence="2">Uncharacterized protein</fullName>
    </submittedName>
</protein>
<accession>A0A166BG62</accession>
<keyword evidence="3" id="KW-1185">Reference proteome</keyword>
<evidence type="ECO:0000313" key="2">
    <source>
        <dbReference type="EMBL" id="KZW00770.1"/>
    </source>
</evidence>
<sequence length="291" mass="31357">MARVIYAQRPVDDMSVEEQRAEYDDIRAREELWQRLKVALKVDCEEGETPIVLAMLERWILLDQYRLPSADAAAAKRRFDELCAALDKFETTAYTSSRAREKAERVFATKATHCAQSWAANAYGVPGANFNANEHAWIKASSAEAVEECFGPAMPAPDLSGARTNRARRKDALGAVLGADEHEERPATSAATLGGGTEPRKRRVLLRVSSNDNGESRKRARMETPSSGSGEDVSSGASGEGGDEVGGESDGASKPPASTEDGIVDGSEAHVACLRCRKRGHLCLGLQPAPV</sequence>
<evidence type="ECO:0000313" key="3">
    <source>
        <dbReference type="Proteomes" id="UP000077266"/>
    </source>
</evidence>
<dbReference type="Proteomes" id="UP000077266">
    <property type="component" value="Unassembled WGS sequence"/>
</dbReference>
<feature type="compositionally biased region" description="Low complexity" evidence="1">
    <location>
        <begin position="226"/>
        <end position="237"/>
    </location>
</feature>
<feature type="region of interest" description="Disordered" evidence="1">
    <location>
        <begin position="175"/>
        <end position="265"/>
    </location>
</feature>
<evidence type="ECO:0000256" key="1">
    <source>
        <dbReference type="SAM" id="MobiDB-lite"/>
    </source>
</evidence>
<gene>
    <name evidence="2" type="ORF">EXIGLDRAFT_761327</name>
</gene>
<name>A0A166BG62_EXIGL</name>